<reference evidence="2" key="2">
    <citation type="submission" date="2020-09" db="EMBL/GenBank/DDBJ databases">
        <authorList>
            <person name="Sun Q."/>
            <person name="Zhou Y."/>
        </authorList>
    </citation>
    <scope>NUCLEOTIDE SEQUENCE</scope>
    <source>
        <strain evidence="2">CGMCC 1.15447</strain>
    </source>
</reference>
<feature type="transmembrane region" description="Helical" evidence="1">
    <location>
        <begin position="214"/>
        <end position="235"/>
    </location>
</feature>
<accession>A0A916W2G4</accession>
<reference evidence="2" key="1">
    <citation type="journal article" date="2014" name="Int. J. Syst. Evol. Microbiol.">
        <title>Complete genome sequence of Corynebacterium casei LMG S-19264T (=DSM 44701T), isolated from a smear-ripened cheese.</title>
        <authorList>
            <consortium name="US DOE Joint Genome Institute (JGI-PGF)"/>
            <person name="Walter F."/>
            <person name="Albersmeier A."/>
            <person name="Kalinowski J."/>
            <person name="Ruckert C."/>
        </authorList>
    </citation>
    <scope>NUCLEOTIDE SEQUENCE</scope>
    <source>
        <strain evidence="2">CGMCC 1.15447</strain>
    </source>
</reference>
<name>A0A916W2G4_9BACT</name>
<gene>
    <name evidence="2" type="ORF">GCM10011507_10360</name>
</gene>
<feature type="transmembrane region" description="Helical" evidence="1">
    <location>
        <begin position="255"/>
        <end position="276"/>
    </location>
</feature>
<feature type="transmembrane region" description="Helical" evidence="1">
    <location>
        <begin position="288"/>
        <end position="308"/>
    </location>
</feature>
<keyword evidence="1" id="KW-1133">Transmembrane helix</keyword>
<feature type="transmembrane region" description="Helical" evidence="1">
    <location>
        <begin position="170"/>
        <end position="194"/>
    </location>
</feature>
<keyword evidence="1" id="KW-0472">Membrane</keyword>
<feature type="transmembrane region" description="Helical" evidence="1">
    <location>
        <begin position="145"/>
        <end position="164"/>
    </location>
</feature>
<sequence>MLRGKKRLFLGFIYLMAAVQFVWCYMSLSESWISTPLYENGLAKMPYQGRMLMMFPLRWAHSDMLFHLLADPLHLSHYWFSRHNAPEVLVQAVINVLCVLLAGYLTTKLYVVSSRTGLLRDLVFPVFLVACTATYIMHTAQNLRFVYDLPSLAFFSVAMCLIYFRKHWGYFVALFIVATVNRETTLFLLPLFMLDRAVEDGRLNWRLLFRPSTLAVFVPLGFAWIGWEAFVHHLYAHNPTEMYPRLWWNEKSLLLVYAWPQLLSTCGFLLPFMFLLRRKIRDPQLVAWMWIVPVWGVFMFVFGILVETRVFGELIPYVVCTSSLILEDLVIAKVQRMKRYGYQVHEEGISVRRAA</sequence>
<dbReference type="EMBL" id="BMJB01000001">
    <property type="protein sequence ID" value="GGA60755.1"/>
    <property type="molecule type" value="Genomic_DNA"/>
</dbReference>
<dbReference type="Proteomes" id="UP000648801">
    <property type="component" value="Unassembled WGS sequence"/>
</dbReference>
<feature type="transmembrane region" description="Helical" evidence="1">
    <location>
        <begin position="118"/>
        <end position="138"/>
    </location>
</feature>
<evidence type="ECO:0000313" key="2">
    <source>
        <dbReference type="EMBL" id="GGA60755.1"/>
    </source>
</evidence>
<keyword evidence="1" id="KW-0812">Transmembrane</keyword>
<feature type="transmembrane region" description="Helical" evidence="1">
    <location>
        <begin position="88"/>
        <end position="106"/>
    </location>
</feature>
<protein>
    <submittedName>
        <fullName evidence="2">Uncharacterized protein</fullName>
    </submittedName>
</protein>
<evidence type="ECO:0000256" key="1">
    <source>
        <dbReference type="SAM" id="Phobius"/>
    </source>
</evidence>
<keyword evidence="3" id="KW-1185">Reference proteome</keyword>
<dbReference type="RefSeq" id="WP_188758203.1">
    <property type="nucleotide sequence ID" value="NZ_BMJB01000001.1"/>
</dbReference>
<dbReference type="AlphaFoldDB" id="A0A916W2G4"/>
<organism evidence="2 3">
    <name type="scientific">Edaphobacter acidisoli</name>
    <dbReference type="NCBI Taxonomy" id="2040573"/>
    <lineage>
        <taxon>Bacteria</taxon>
        <taxon>Pseudomonadati</taxon>
        <taxon>Acidobacteriota</taxon>
        <taxon>Terriglobia</taxon>
        <taxon>Terriglobales</taxon>
        <taxon>Acidobacteriaceae</taxon>
        <taxon>Edaphobacter</taxon>
    </lineage>
</organism>
<comment type="caution">
    <text evidence="2">The sequence shown here is derived from an EMBL/GenBank/DDBJ whole genome shotgun (WGS) entry which is preliminary data.</text>
</comment>
<proteinExistence type="predicted"/>
<evidence type="ECO:0000313" key="3">
    <source>
        <dbReference type="Proteomes" id="UP000648801"/>
    </source>
</evidence>
<feature type="transmembrane region" description="Helical" evidence="1">
    <location>
        <begin position="7"/>
        <end position="28"/>
    </location>
</feature>